<feature type="non-terminal residue" evidence="2">
    <location>
        <position position="1"/>
    </location>
</feature>
<evidence type="ECO:0000313" key="3">
    <source>
        <dbReference type="Proteomes" id="UP001432322"/>
    </source>
</evidence>
<keyword evidence="1" id="KW-1133">Transmembrane helix</keyword>
<protein>
    <submittedName>
        <fullName evidence="2">Uncharacterized protein</fullName>
    </submittedName>
</protein>
<feature type="transmembrane region" description="Helical" evidence="1">
    <location>
        <begin position="113"/>
        <end position="132"/>
    </location>
</feature>
<comment type="caution">
    <text evidence="2">The sequence shown here is derived from an EMBL/GenBank/DDBJ whole genome shotgun (WGS) entry which is preliminary data.</text>
</comment>
<dbReference type="AlphaFoldDB" id="A0AAV5VFI0"/>
<accession>A0AAV5VFI0</accession>
<keyword evidence="3" id="KW-1185">Reference proteome</keyword>
<dbReference type="Pfam" id="PF05884">
    <property type="entry name" value="ZYG-11_interact"/>
    <property type="match status" value="1"/>
</dbReference>
<name>A0AAV5VFI0_9BILA</name>
<keyword evidence="1" id="KW-0472">Membrane</keyword>
<dbReference type="EMBL" id="BTSY01000002">
    <property type="protein sequence ID" value="GMT16973.1"/>
    <property type="molecule type" value="Genomic_DNA"/>
</dbReference>
<organism evidence="2 3">
    <name type="scientific">Pristionchus fissidentatus</name>
    <dbReference type="NCBI Taxonomy" id="1538716"/>
    <lineage>
        <taxon>Eukaryota</taxon>
        <taxon>Metazoa</taxon>
        <taxon>Ecdysozoa</taxon>
        <taxon>Nematoda</taxon>
        <taxon>Chromadorea</taxon>
        <taxon>Rhabditida</taxon>
        <taxon>Rhabditina</taxon>
        <taxon>Diplogasteromorpha</taxon>
        <taxon>Diplogasteroidea</taxon>
        <taxon>Neodiplogasteridae</taxon>
        <taxon>Pristionchus</taxon>
    </lineage>
</organism>
<keyword evidence="1" id="KW-0812">Transmembrane</keyword>
<sequence length="158" mass="18181">FSNRSSLTLPTNMSRESVHDIAVSFSSEVSAALRDIVRGFNSIPTWLRFQLQEADYQVHWQTERIHKILTVNDITMTPVCQVLNALVWSSFLLSAANLGVLIGTFIFPGIFPYLFGRHGTMILALLVLPIFMRMKLKSEKFEYNVHTRRSLLMYSFHK</sequence>
<dbReference type="Proteomes" id="UP001432322">
    <property type="component" value="Unassembled WGS sequence"/>
</dbReference>
<reference evidence="2" key="1">
    <citation type="submission" date="2023-10" db="EMBL/GenBank/DDBJ databases">
        <title>Genome assembly of Pristionchus species.</title>
        <authorList>
            <person name="Yoshida K."/>
            <person name="Sommer R.J."/>
        </authorList>
    </citation>
    <scope>NUCLEOTIDE SEQUENCE</scope>
    <source>
        <strain evidence="2">RS5133</strain>
    </source>
</reference>
<gene>
    <name evidence="2" type="ORF">PFISCL1PPCAC_8270</name>
</gene>
<dbReference type="InterPro" id="IPR008574">
    <property type="entry name" value="Nematodes_ZYG-11_interact"/>
</dbReference>
<proteinExistence type="predicted"/>
<feature type="transmembrane region" description="Helical" evidence="1">
    <location>
        <begin position="85"/>
        <end position="107"/>
    </location>
</feature>
<evidence type="ECO:0000256" key="1">
    <source>
        <dbReference type="SAM" id="Phobius"/>
    </source>
</evidence>
<evidence type="ECO:0000313" key="2">
    <source>
        <dbReference type="EMBL" id="GMT16973.1"/>
    </source>
</evidence>